<dbReference type="GeneID" id="25742827"/>
<accession>A0A0D2M330</accession>
<protein>
    <recommendedName>
        <fullName evidence="4">Diphthine--ammonia ligase</fullName>
    </recommendedName>
</protein>
<dbReference type="EMBL" id="KK102344">
    <property type="protein sequence ID" value="KIY98009.1"/>
    <property type="molecule type" value="Genomic_DNA"/>
</dbReference>
<evidence type="ECO:0008006" key="4">
    <source>
        <dbReference type="Google" id="ProtNLM"/>
    </source>
</evidence>
<evidence type="ECO:0000256" key="1">
    <source>
        <dbReference type="SAM" id="MobiDB-lite"/>
    </source>
</evidence>
<sequence length="293" mass="30557">MGTPHESSGHVTPAKAGSNAALRPGTGRVVLLVAFGPAPGPGEKPGDSFKAHPMHVGAPYLDRYASAIAGLREQHSISGLVTGDIEDVAGGFMAAAASAAGVRLITPLWQLPRGKLLRALLGLGISARISCVALAKFAGPPAALGKGTCDDSTEDPEQEQQQQQQQQQQQKQQQQKQQQQQQQQQQSKTGCHCHCVAAPPVMGPLLFDAVGELLGRDVTQALVAGPIARAAAAAGIDAAGEDGAFHTIVTACPLMGASCLMLEGRPHVDDQTGYAYMVWDETRVEKRPQGLPG</sequence>
<dbReference type="KEGG" id="mng:MNEG_9952"/>
<proteinExistence type="predicted"/>
<feature type="compositionally biased region" description="Polar residues" evidence="1">
    <location>
        <begin position="1"/>
        <end position="10"/>
    </location>
</feature>
<feature type="region of interest" description="Disordered" evidence="1">
    <location>
        <begin position="1"/>
        <end position="21"/>
    </location>
</feature>
<dbReference type="Proteomes" id="UP000054498">
    <property type="component" value="Unassembled WGS sequence"/>
</dbReference>
<reference evidence="2 3" key="1">
    <citation type="journal article" date="2013" name="BMC Genomics">
        <title>Reconstruction of the lipid metabolism for the microalga Monoraphidium neglectum from its genome sequence reveals characteristics suitable for biofuel production.</title>
        <authorList>
            <person name="Bogen C."/>
            <person name="Al-Dilaimi A."/>
            <person name="Albersmeier A."/>
            <person name="Wichmann J."/>
            <person name="Grundmann M."/>
            <person name="Rupp O."/>
            <person name="Lauersen K.J."/>
            <person name="Blifernez-Klassen O."/>
            <person name="Kalinowski J."/>
            <person name="Goesmann A."/>
            <person name="Mussgnug J.H."/>
            <person name="Kruse O."/>
        </authorList>
    </citation>
    <scope>NUCLEOTIDE SEQUENCE [LARGE SCALE GENOMIC DNA]</scope>
    <source>
        <strain evidence="2 3">SAG 48.87</strain>
    </source>
</reference>
<dbReference type="RefSeq" id="XP_013897029.1">
    <property type="nucleotide sequence ID" value="XM_014041575.1"/>
</dbReference>
<dbReference type="Gene3D" id="3.90.1490.10">
    <property type="entry name" value="putative n-type atp pyrophosphatase, domain 2"/>
    <property type="match status" value="1"/>
</dbReference>
<organism evidence="2 3">
    <name type="scientific">Monoraphidium neglectum</name>
    <dbReference type="NCBI Taxonomy" id="145388"/>
    <lineage>
        <taxon>Eukaryota</taxon>
        <taxon>Viridiplantae</taxon>
        <taxon>Chlorophyta</taxon>
        <taxon>core chlorophytes</taxon>
        <taxon>Chlorophyceae</taxon>
        <taxon>CS clade</taxon>
        <taxon>Sphaeropleales</taxon>
        <taxon>Selenastraceae</taxon>
        <taxon>Monoraphidium</taxon>
    </lineage>
</organism>
<dbReference type="STRING" id="145388.A0A0D2M330"/>
<name>A0A0D2M330_9CHLO</name>
<dbReference type="InterPro" id="IPR052145">
    <property type="entry name" value="Mediator/Homeobox_domain"/>
</dbReference>
<evidence type="ECO:0000313" key="2">
    <source>
        <dbReference type="EMBL" id="KIY98009.1"/>
    </source>
</evidence>
<dbReference type="PANTHER" id="PTHR24330:SF19">
    <property type="entry name" value="MEDIATOR OF RNA POLYMERASE II TRANSCRIPTION SUBUNIT 29"/>
    <property type="match status" value="1"/>
</dbReference>
<evidence type="ECO:0000313" key="3">
    <source>
        <dbReference type="Proteomes" id="UP000054498"/>
    </source>
</evidence>
<gene>
    <name evidence="2" type="ORF">MNEG_9952</name>
</gene>
<dbReference type="SUPFAM" id="SSF52402">
    <property type="entry name" value="Adenine nucleotide alpha hydrolases-like"/>
    <property type="match status" value="2"/>
</dbReference>
<dbReference type="AlphaFoldDB" id="A0A0D2M330"/>
<feature type="region of interest" description="Disordered" evidence="1">
    <location>
        <begin position="145"/>
        <end position="166"/>
    </location>
</feature>
<dbReference type="PANTHER" id="PTHR24330">
    <property type="entry name" value="HOMEOBOX PROTEIN BARH-LIKE"/>
    <property type="match status" value="1"/>
</dbReference>
<keyword evidence="3" id="KW-1185">Reference proteome</keyword>